<evidence type="ECO:0000256" key="1">
    <source>
        <dbReference type="SAM" id="MobiDB-lite"/>
    </source>
</evidence>
<evidence type="ECO:0000313" key="2">
    <source>
        <dbReference type="EMBL" id="KAK5089446.1"/>
    </source>
</evidence>
<feature type="compositionally biased region" description="Basic and acidic residues" evidence="1">
    <location>
        <begin position="126"/>
        <end position="141"/>
    </location>
</feature>
<dbReference type="EMBL" id="JAVRRG010000077">
    <property type="protein sequence ID" value="KAK5089446.1"/>
    <property type="molecule type" value="Genomic_DNA"/>
</dbReference>
<organism evidence="2 3">
    <name type="scientific">Lithohypha guttulata</name>
    <dbReference type="NCBI Taxonomy" id="1690604"/>
    <lineage>
        <taxon>Eukaryota</taxon>
        <taxon>Fungi</taxon>
        <taxon>Dikarya</taxon>
        <taxon>Ascomycota</taxon>
        <taxon>Pezizomycotina</taxon>
        <taxon>Eurotiomycetes</taxon>
        <taxon>Chaetothyriomycetidae</taxon>
        <taxon>Chaetothyriales</taxon>
        <taxon>Trichomeriaceae</taxon>
        <taxon>Lithohypha</taxon>
    </lineage>
</organism>
<feature type="compositionally biased region" description="Basic residues" evidence="1">
    <location>
        <begin position="34"/>
        <end position="46"/>
    </location>
</feature>
<feature type="compositionally biased region" description="Polar residues" evidence="1">
    <location>
        <begin position="86"/>
        <end position="107"/>
    </location>
</feature>
<accession>A0ABR0K711</accession>
<keyword evidence="3" id="KW-1185">Reference proteome</keyword>
<sequence length="575" mass="64720">MPPQEQNTFVFIGEDQRHKYSKSTLSAINAQVAKHAHAQRRSKAKPKSISVPPSAASSPLSPVAETAKTSDPLKTQDDQIYKTTRRSSAPVLTSTRRSLSDPQTSLVRQVGSPARERTRSLPQTKVAKEAQRLGEKSKQTNEEDETPAEDLADWFQNLCRITKYPAYQAFPFFLDLEERRLAHYWFTEVLRDDFGMNLKLEETFQGELTRYPLAFVVPLRWIIAKAADRLHAKTGALSLTTVYKSRETALNTLQDVVKDTNTPTDEAVGSILQSIVNNPEFRKVHLRGLDAMIEARGGLESVARDSQITTSDHIFNHYTFAEYDITQLDELESLKSRFFSSLLSMQHHAHEYTAMVAQMNVWASSVDLLDCTGTSGSLQKWSYTEQRQRVFSEKTATGQLIRQKYNLSDELMRKSRLFAAIFQINAMLIEYDTIAEKSIFLRRLEQAAQVTASVDPLTGRPQIMAGAHIHMTGYVSRQVQVELGLGEYDKKGIPVAVNGIAAIKIFGLLLDSMRLRLLTYLQGWLLGTEDRYLTPGDINAMSSAITQLWLQKMRSRCQAGASEASEYAYFQGEAA</sequence>
<name>A0ABR0K711_9EURO</name>
<feature type="compositionally biased region" description="Low complexity" evidence="1">
    <location>
        <begin position="47"/>
        <end position="64"/>
    </location>
</feature>
<protein>
    <submittedName>
        <fullName evidence="2">Uncharacterized protein</fullName>
    </submittedName>
</protein>
<dbReference type="Proteomes" id="UP001345013">
    <property type="component" value="Unassembled WGS sequence"/>
</dbReference>
<reference evidence="2 3" key="1">
    <citation type="submission" date="2023-08" db="EMBL/GenBank/DDBJ databases">
        <title>Black Yeasts Isolated from many extreme environments.</title>
        <authorList>
            <person name="Coleine C."/>
            <person name="Stajich J.E."/>
            <person name="Selbmann L."/>
        </authorList>
    </citation>
    <scope>NUCLEOTIDE SEQUENCE [LARGE SCALE GENOMIC DNA]</scope>
    <source>
        <strain evidence="2 3">CCFEE 5885</strain>
    </source>
</reference>
<evidence type="ECO:0000313" key="3">
    <source>
        <dbReference type="Proteomes" id="UP001345013"/>
    </source>
</evidence>
<proteinExistence type="predicted"/>
<gene>
    <name evidence="2" type="ORF">LTR24_006167</name>
</gene>
<comment type="caution">
    <text evidence="2">The sequence shown here is derived from an EMBL/GenBank/DDBJ whole genome shotgun (WGS) entry which is preliminary data.</text>
</comment>
<feature type="region of interest" description="Disordered" evidence="1">
    <location>
        <begin position="31"/>
        <end position="148"/>
    </location>
</feature>